<dbReference type="SUPFAM" id="SSF55729">
    <property type="entry name" value="Acyl-CoA N-acyltransferases (Nat)"/>
    <property type="match status" value="1"/>
</dbReference>
<organism evidence="2 3">
    <name type="scientific">Rhynchosporium agropyri</name>
    <dbReference type="NCBI Taxonomy" id="914238"/>
    <lineage>
        <taxon>Eukaryota</taxon>
        <taxon>Fungi</taxon>
        <taxon>Dikarya</taxon>
        <taxon>Ascomycota</taxon>
        <taxon>Pezizomycotina</taxon>
        <taxon>Leotiomycetes</taxon>
        <taxon>Helotiales</taxon>
        <taxon>Ploettnerulaceae</taxon>
        <taxon>Rhynchosporium</taxon>
    </lineage>
</organism>
<dbReference type="InterPro" id="IPR000182">
    <property type="entry name" value="GNAT_dom"/>
</dbReference>
<dbReference type="Proteomes" id="UP000178912">
    <property type="component" value="Unassembled WGS sequence"/>
</dbReference>
<feature type="domain" description="N-acetyltransferase" evidence="1">
    <location>
        <begin position="11"/>
        <end position="52"/>
    </location>
</feature>
<evidence type="ECO:0000313" key="3">
    <source>
        <dbReference type="Proteomes" id="UP000178912"/>
    </source>
</evidence>
<dbReference type="EMBL" id="FJUX01000095">
    <property type="protein sequence ID" value="CZT07374.1"/>
    <property type="molecule type" value="Genomic_DNA"/>
</dbReference>
<sequence>MDEMESDFRPKGNCFVLEQLATASSHQRRGIGAQLVKYGLEKADRQGMVCYLSGAPMGVLVCRKLWGLRKRGDRRFRLKSLVVMEHMSTASLVARSVPSC</sequence>
<dbReference type="OrthoDB" id="4738875at2759"/>
<accession>A0A1E1LAI6</accession>
<name>A0A1E1LAI6_9HELO</name>
<dbReference type="InterPro" id="IPR016181">
    <property type="entry name" value="Acyl_CoA_acyltransferase"/>
</dbReference>
<dbReference type="AlphaFoldDB" id="A0A1E1LAI6"/>
<gene>
    <name evidence="2" type="ORF">RAG0_12859</name>
</gene>
<evidence type="ECO:0000313" key="2">
    <source>
        <dbReference type="EMBL" id="CZT07374.1"/>
    </source>
</evidence>
<protein>
    <recommendedName>
        <fullName evidence="1">N-acetyltransferase domain-containing protein</fullName>
    </recommendedName>
</protein>
<dbReference type="CDD" id="cd04301">
    <property type="entry name" value="NAT_SF"/>
    <property type="match status" value="1"/>
</dbReference>
<dbReference type="Pfam" id="PF00583">
    <property type="entry name" value="Acetyltransf_1"/>
    <property type="match status" value="1"/>
</dbReference>
<reference evidence="3" key="1">
    <citation type="submission" date="2016-03" db="EMBL/GenBank/DDBJ databases">
        <authorList>
            <person name="Guldener U."/>
        </authorList>
    </citation>
    <scope>NUCLEOTIDE SEQUENCE [LARGE SCALE GENOMIC DNA]</scope>
    <source>
        <strain evidence="3">04CH-RAC-A.6.1</strain>
    </source>
</reference>
<keyword evidence="3" id="KW-1185">Reference proteome</keyword>
<dbReference type="GO" id="GO:0016747">
    <property type="term" value="F:acyltransferase activity, transferring groups other than amino-acyl groups"/>
    <property type="evidence" value="ECO:0007669"/>
    <property type="project" value="InterPro"/>
</dbReference>
<dbReference type="Gene3D" id="3.40.630.30">
    <property type="match status" value="1"/>
</dbReference>
<proteinExistence type="predicted"/>
<evidence type="ECO:0000259" key="1">
    <source>
        <dbReference type="Pfam" id="PF00583"/>
    </source>
</evidence>